<proteinExistence type="predicted"/>
<dbReference type="PANTHER" id="PTHR47843">
    <property type="entry name" value="BTB DOMAIN-CONTAINING PROTEIN-RELATED"/>
    <property type="match status" value="1"/>
</dbReference>
<evidence type="ECO:0000259" key="1">
    <source>
        <dbReference type="PROSITE" id="PS50097"/>
    </source>
</evidence>
<dbReference type="AlphaFoldDB" id="A0A6A5ZEM1"/>
<dbReference type="InterPro" id="IPR000210">
    <property type="entry name" value="BTB/POZ_dom"/>
</dbReference>
<keyword evidence="3" id="KW-1185">Reference proteome</keyword>
<evidence type="ECO:0000313" key="3">
    <source>
        <dbReference type="Proteomes" id="UP000799770"/>
    </source>
</evidence>
<dbReference type="EMBL" id="ML977318">
    <property type="protein sequence ID" value="KAF2117524.1"/>
    <property type="molecule type" value="Genomic_DNA"/>
</dbReference>
<accession>A0A6A5ZEM1</accession>
<dbReference type="PANTHER" id="PTHR47843:SF2">
    <property type="entry name" value="BTB DOMAIN-CONTAINING PROTEIN"/>
    <property type="match status" value="1"/>
</dbReference>
<dbReference type="SUPFAM" id="SSF54695">
    <property type="entry name" value="POZ domain"/>
    <property type="match status" value="1"/>
</dbReference>
<protein>
    <recommendedName>
        <fullName evidence="1">BTB domain-containing protein</fullName>
    </recommendedName>
</protein>
<dbReference type="Pfam" id="PF00651">
    <property type="entry name" value="BTB"/>
    <property type="match status" value="1"/>
</dbReference>
<feature type="domain" description="BTB" evidence="1">
    <location>
        <begin position="14"/>
        <end position="83"/>
    </location>
</feature>
<gene>
    <name evidence="2" type="ORF">BDV96DRAFT_597455</name>
</gene>
<evidence type="ECO:0000313" key="2">
    <source>
        <dbReference type="EMBL" id="KAF2117524.1"/>
    </source>
</evidence>
<organism evidence="2 3">
    <name type="scientific">Lophiotrema nucula</name>
    <dbReference type="NCBI Taxonomy" id="690887"/>
    <lineage>
        <taxon>Eukaryota</taxon>
        <taxon>Fungi</taxon>
        <taxon>Dikarya</taxon>
        <taxon>Ascomycota</taxon>
        <taxon>Pezizomycotina</taxon>
        <taxon>Dothideomycetes</taxon>
        <taxon>Pleosporomycetidae</taxon>
        <taxon>Pleosporales</taxon>
        <taxon>Lophiotremataceae</taxon>
        <taxon>Lophiotrema</taxon>
    </lineage>
</organism>
<sequence>MATDGAQVEPPDPEAITVKVGPQEKKYILHTAFLSHYSGYFRGALSGKFSETDDGVVKLKDVDTDVFSIFADWIYNQQIPFHKRVGLKFTNLETWSKLAGDGTRQDGVMLRYRAYCLADRLLCPKLKCTIFEQLFDDFAGKTYPNAAGVTTVVERLPERDPLLRLVVDTLCISSTDLFHWGDNYWEENLEHLPQVVLAKVASTLGVYLRTGAKPKLKRSDYDI</sequence>
<dbReference type="PROSITE" id="PS50097">
    <property type="entry name" value="BTB"/>
    <property type="match status" value="1"/>
</dbReference>
<dbReference type="OrthoDB" id="194443at2759"/>
<dbReference type="InterPro" id="IPR011333">
    <property type="entry name" value="SKP1/BTB/POZ_sf"/>
</dbReference>
<name>A0A6A5ZEM1_9PLEO</name>
<dbReference type="Gene3D" id="3.30.710.10">
    <property type="entry name" value="Potassium Channel Kv1.1, Chain A"/>
    <property type="match status" value="1"/>
</dbReference>
<reference evidence="2" key="1">
    <citation type="journal article" date="2020" name="Stud. Mycol.">
        <title>101 Dothideomycetes genomes: a test case for predicting lifestyles and emergence of pathogens.</title>
        <authorList>
            <person name="Haridas S."/>
            <person name="Albert R."/>
            <person name="Binder M."/>
            <person name="Bloem J."/>
            <person name="Labutti K."/>
            <person name="Salamov A."/>
            <person name="Andreopoulos B."/>
            <person name="Baker S."/>
            <person name="Barry K."/>
            <person name="Bills G."/>
            <person name="Bluhm B."/>
            <person name="Cannon C."/>
            <person name="Castanera R."/>
            <person name="Culley D."/>
            <person name="Daum C."/>
            <person name="Ezra D."/>
            <person name="Gonzalez J."/>
            <person name="Henrissat B."/>
            <person name="Kuo A."/>
            <person name="Liang C."/>
            <person name="Lipzen A."/>
            <person name="Lutzoni F."/>
            <person name="Magnuson J."/>
            <person name="Mondo S."/>
            <person name="Nolan M."/>
            <person name="Ohm R."/>
            <person name="Pangilinan J."/>
            <person name="Park H.-J."/>
            <person name="Ramirez L."/>
            <person name="Alfaro M."/>
            <person name="Sun H."/>
            <person name="Tritt A."/>
            <person name="Yoshinaga Y."/>
            <person name="Zwiers L.-H."/>
            <person name="Turgeon B."/>
            <person name="Goodwin S."/>
            <person name="Spatafora J."/>
            <person name="Crous P."/>
            <person name="Grigoriev I."/>
        </authorList>
    </citation>
    <scope>NUCLEOTIDE SEQUENCE</scope>
    <source>
        <strain evidence="2">CBS 627.86</strain>
    </source>
</reference>
<dbReference type="Proteomes" id="UP000799770">
    <property type="component" value="Unassembled WGS sequence"/>
</dbReference>
<dbReference type="CDD" id="cd18186">
    <property type="entry name" value="BTB_POZ_ZBTB_KLHL-like"/>
    <property type="match status" value="1"/>
</dbReference>